<dbReference type="PROSITE" id="PS01124">
    <property type="entry name" value="HTH_ARAC_FAMILY_2"/>
    <property type="match status" value="1"/>
</dbReference>
<reference evidence="6 7" key="1">
    <citation type="submission" date="2021-02" db="EMBL/GenBank/DDBJ databases">
        <authorList>
            <person name="Lee D.-H."/>
        </authorList>
    </citation>
    <scope>NUCLEOTIDE SEQUENCE [LARGE SCALE GENOMIC DNA]</scope>
    <source>
        <strain evidence="6 7">UL073</strain>
    </source>
</reference>
<comment type="function">
    <text evidence="4">Regulatory protein of the TOL plasmid xyl operons. XylS activates the xylXYZLTEGFJQKIH operon required for the degradation of toluene, m-xylene and p-xylene.</text>
</comment>
<dbReference type="InterPro" id="IPR011051">
    <property type="entry name" value="RmlC_Cupin_sf"/>
</dbReference>
<dbReference type="InterPro" id="IPR009057">
    <property type="entry name" value="Homeodomain-like_sf"/>
</dbReference>
<dbReference type="Proteomes" id="UP000717995">
    <property type="component" value="Unassembled WGS sequence"/>
</dbReference>
<dbReference type="InterPro" id="IPR050204">
    <property type="entry name" value="AraC_XylS_family_regulators"/>
</dbReference>
<dbReference type="SUPFAM" id="SSF46689">
    <property type="entry name" value="Homeodomain-like"/>
    <property type="match status" value="2"/>
</dbReference>
<evidence type="ECO:0000313" key="6">
    <source>
        <dbReference type="EMBL" id="MBM7060811.1"/>
    </source>
</evidence>
<evidence type="ECO:0000313" key="7">
    <source>
        <dbReference type="Proteomes" id="UP000717995"/>
    </source>
</evidence>
<dbReference type="SMART" id="SM00342">
    <property type="entry name" value="HTH_ARAC"/>
    <property type="match status" value="1"/>
</dbReference>
<protein>
    <submittedName>
        <fullName evidence="6">Helix-turn-helix domain-containing protein</fullName>
    </submittedName>
</protein>
<keyword evidence="3" id="KW-0804">Transcription</keyword>
<sequence length="253" mass="27739">MHPILSLRYYDRDQIAHSHDHAQLVFGLRGTLDFEMDGHGSLVQRHRLAVVPPTTHHTCESALGGHCLILDVPDESWLRDNLGAHLDSGRRLIEHATTTELAPAQMQLVDWLAASPINDPVIARQGAALLLASLSDAQPGAVPSHLPLAQLDAHIDRHAGHPLQVADLAGLAGLSVARFHSRFLAETGQTPMDYVRQHRLQLALRLLRDTSLAIGAIAERVGYASQSAFTAALVREYGATPRHLRREARDKSR</sequence>
<keyword evidence="7" id="KW-1185">Reference proteome</keyword>
<accession>A0ABS2ICH1</accession>
<gene>
    <name evidence="6" type="ORF">JQX08_08815</name>
</gene>
<dbReference type="Gene3D" id="2.60.120.10">
    <property type="entry name" value="Jelly Rolls"/>
    <property type="match status" value="1"/>
</dbReference>
<proteinExistence type="predicted"/>
<feature type="domain" description="HTH araC/xylS-type" evidence="5">
    <location>
        <begin position="149"/>
        <end position="247"/>
    </location>
</feature>
<dbReference type="InterPro" id="IPR014710">
    <property type="entry name" value="RmlC-like_jellyroll"/>
</dbReference>
<keyword evidence="2" id="KW-0238">DNA-binding</keyword>
<dbReference type="EMBL" id="JAFEUP010000002">
    <property type="protein sequence ID" value="MBM7060811.1"/>
    <property type="molecule type" value="Genomic_DNA"/>
</dbReference>
<organism evidence="6 7">
    <name type="scientific">Zestomonas insulae</name>
    <dbReference type="NCBI Taxonomy" id="2809017"/>
    <lineage>
        <taxon>Bacteria</taxon>
        <taxon>Pseudomonadati</taxon>
        <taxon>Pseudomonadota</taxon>
        <taxon>Gammaproteobacteria</taxon>
        <taxon>Pseudomonadales</taxon>
        <taxon>Pseudomonadaceae</taxon>
        <taxon>Zestomonas</taxon>
    </lineage>
</organism>
<evidence type="ECO:0000256" key="3">
    <source>
        <dbReference type="ARBA" id="ARBA00023163"/>
    </source>
</evidence>
<evidence type="ECO:0000256" key="1">
    <source>
        <dbReference type="ARBA" id="ARBA00023015"/>
    </source>
</evidence>
<dbReference type="Gene3D" id="1.10.10.60">
    <property type="entry name" value="Homeodomain-like"/>
    <property type="match status" value="1"/>
</dbReference>
<name>A0ABS2ICH1_9GAMM</name>
<dbReference type="PANTHER" id="PTHR46796:SF10">
    <property type="entry name" value="TRANSCRIPTIONAL ACTIVATOR FEAR"/>
    <property type="match status" value="1"/>
</dbReference>
<evidence type="ECO:0000259" key="5">
    <source>
        <dbReference type="PROSITE" id="PS01124"/>
    </source>
</evidence>
<dbReference type="Pfam" id="PF12833">
    <property type="entry name" value="HTH_18"/>
    <property type="match status" value="1"/>
</dbReference>
<evidence type="ECO:0000256" key="4">
    <source>
        <dbReference type="ARBA" id="ARBA00037345"/>
    </source>
</evidence>
<comment type="caution">
    <text evidence="6">The sequence shown here is derived from an EMBL/GenBank/DDBJ whole genome shotgun (WGS) entry which is preliminary data.</text>
</comment>
<evidence type="ECO:0000256" key="2">
    <source>
        <dbReference type="ARBA" id="ARBA00023125"/>
    </source>
</evidence>
<dbReference type="PANTHER" id="PTHR46796">
    <property type="entry name" value="HTH-TYPE TRANSCRIPTIONAL ACTIVATOR RHAS-RELATED"/>
    <property type="match status" value="1"/>
</dbReference>
<dbReference type="SUPFAM" id="SSF51182">
    <property type="entry name" value="RmlC-like cupins"/>
    <property type="match status" value="1"/>
</dbReference>
<dbReference type="InterPro" id="IPR018060">
    <property type="entry name" value="HTH_AraC"/>
</dbReference>
<keyword evidence="1" id="KW-0805">Transcription regulation</keyword>
<dbReference type="RefSeq" id="WP_205347997.1">
    <property type="nucleotide sequence ID" value="NZ_JAFEUP010000002.1"/>
</dbReference>